<dbReference type="PANTHER" id="PTHR43586:SF8">
    <property type="entry name" value="CYSTEINE DESULFURASE 1, CHLOROPLASTIC"/>
    <property type="match status" value="1"/>
</dbReference>
<dbReference type="Proteomes" id="UP001156601">
    <property type="component" value="Unassembled WGS sequence"/>
</dbReference>
<evidence type="ECO:0000259" key="7">
    <source>
        <dbReference type="Pfam" id="PF00266"/>
    </source>
</evidence>
<evidence type="ECO:0000256" key="5">
    <source>
        <dbReference type="ARBA" id="ARBA00022898"/>
    </source>
</evidence>
<dbReference type="CDD" id="cd06453">
    <property type="entry name" value="SufS_like"/>
    <property type="match status" value="1"/>
</dbReference>
<evidence type="ECO:0000256" key="2">
    <source>
        <dbReference type="ARBA" id="ARBA00010447"/>
    </source>
</evidence>
<dbReference type="InterPro" id="IPR010970">
    <property type="entry name" value="Cys_dSase_SufS"/>
</dbReference>
<evidence type="ECO:0000313" key="10">
    <source>
        <dbReference type="Proteomes" id="UP001156601"/>
    </source>
</evidence>
<sequence length="555" mass="61521">MKHHFPFFTANPSVTYLDSAATTQRLQHVIDSNQRFLATDNATVHRAAYRKATLATETYESSRAVLAKLINANSDEIVFTSGATESINMIADGLSTSNLVGTKILVCASEHHANLLPWQKLAKRLDLSIEVLPLSENGTFSPTTFEQWVKLIDEDVCLIACAHVSNVLGNIYPIKQLCLLANKYNAITVIDGTQAVAHLSVDMTDLNCDFYVFSGHKMYGPTGVGILFGKYHQLATMQVSKLGGEMVSNVSYQTFTAQPPPLKFEAGTPNITGVIGIKHAALFLMENFHQIISHERRLSQYLLQQLRKVNDLRILGNIGLSSVLNESAQINTNENIEAPEGNIGIVSFIHESADNHSLAEQLWHQDISLRYGHHCAMPLLSSLALGACLRISLGAYNDKTDVDRFISALLHSLGDIKNNDKKSLLLKNEMQERPSNEKALIDDIIQASDWSTKHRALLLLSKCLKTLPQEERNELSAIDGCEAAVWLRFNVEHGWQAYSDSKVIRGILALLLYVTKAGNKVNYSNYLEELGLSSYFSVGRRDGVNKIISRLQSVL</sequence>
<evidence type="ECO:0000256" key="4">
    <source>
        <dbReference type="ARBA" id="ARBA00022679"/>
    </source>
</evidence>
<evidence type="ECO:0000256" key="6">
    <source>
        <dbReference type="ARBA" id="ARBA00050776"/>
    </source>
</evidence>
<proteinExistence type="inferred from homology"/>
<dbReference type="PANTHER" id="PTHR43586">
    <property type="entry name" value="CYSTEINE DESULFURASE"/>
    <property type="match status" value="1"/>
</dbReference>
<organism evidence="9 10">
    <name type="scientific">Agaribacter marinus</name>
    <dbReference type="NCBI Taxonomy" id="1431249"/>
    <lineage>
        <taxon>Bacteria</taxon>
        <taxon>Pseudomonadati</taxon>
        <taxon>Pseudomonadota</taxon>
        <taxon>Gammaproteobacteria</taxon>
        <taxon>Alteromonadales</taxon>
        <taxon>Alteromonadaceae</taxon>
        <taxon>Agaribacter</taxon>
    </lineage>
</organism>
<comment type="cofactor">
    <cofactor evidence="1">
        <name>pyridoxal 5'-phosphate</name>
        <dbReference type="ChEBI" id="CHEBI:597326"/>
    </cofactor>
</comment>
<dbReference type="Gene3D" id="3.90.1150.10">
    <property type="entry name" value="Aspartate Aminotransferase, domain 1"/>
    <property type="match status" value="1"/>
</dbReference>
<dbReference type="InterPro" id="IPR015424">
    <property type="entry name" value="PyrdxlP-dep_Trfase"/>
</dbReference>
<comment type="catalytic activity">
    <reaction evidence="6">
        <text>(sulfur carrier)-H + L-cysteine = (sulfur carrier)-SH + L-alanine</text>
        <dbReference type="Rhea" id="RHEA:43892"/>
        <dbReference type="Rhea" id="RHEA-COMP:14737"/>
        <dbReference type="Rhea" id="RHEA-COMP:14739"/>
        <dbReference type="ChEBI" id="CHEBI:29917"/>
        <dbReference type="ChEBI" id="CHEBI:35235"/>
        <dbReference type="ChEBI" id="CHEBI:57972"/>
        <dbReference type="ChEBI" id="CHEBI:64428"/>
        <dbReference type="EC" id="2.8.1.7"/>
    </reaction>
</comment>
<dbReference type="InterPro" id="IPR000192">
    <property type="entry name" value="Aminotrans_V_dom"/>
</dbReference>
<keyword evidence="10" id="KW-1185">Reference proteome</keyword>
<dbReference type="InterPro" id="IPR003808">
    <property type="entry name" value="Fe-S_metab-assoc_dom"/>
</dbReference>
<dbReference type="EC" id="2.8.1.7" evidence="3"/>
<reference evidence="9" key="2">
    <citation type="submission" date="2023-01" db="EMBL/GenBank/DDBJ databases">
        <title>Draft genome sequence of Agaribacter marinus strain NBRC 110023.</title>
        <authorList>
            <person name="Sun Q."/>
            <person name="Mori K."/>
        </authorList>
    </citation>
    <scope>NUCLEOTIDE SEQUENCE</scope>
    <source>
        <strain evidence="9">NBRC 110023</strain>
    </source>
</reference>
<reference evidence="9" key="1">
    <citation type="journal article" date="2014" name="Int. J. Syst. Evol. Microbiol.">
        <title>Complete genome sequence of Corynebacterium casei LMG S-19264T (=DSM 44701T), isolated from a smear-ripened cheese.</title>
        <authorList>
            <consortium name="US DOE Joint Genome Institute (JGI-PGF)"/>
            <person name="Walter F."/>
            <person name="Albersmeier A."/>
            <person name="Kalinowski J."/>
            <person name="Ruckert C."/>
        </authorList>
    </citation>
    <scope>NUCLEOTIDE SEQUENCE</scope>
    <source>
        <strain evidence="9">NBRC 110023</strain>
    </source>
</reference>
<evidence type="ECO:0000256" key="1">
    <source>
        <dbReference type="ARBA" id="ARBA00001933"/>
    </source>
</evidence>
<dbReference type="Gene3D" id="3.90.1010.10">
    <property type="match status" value="1"/>
</dbReference>
<feature type="domain" description="Fe-S metabolism associated" evidence="8">
    <location>
        <begin position="443"/>
        <end position="553"/>
    </location>
</feature>
<keyword evidence="4" id="KW-0808">Transferase</keyword>
<dbReference type="SUPFAM" id="SSF53383">
    <property type="entry name" value="PLP-dependent transferases"/>
    <property type="match status" value="1"/>
</dbReference>
<dbReference type="RefSeq" id="WP_284216477.1">
    <property type="nucleotide sequence ID" value="NZ_BSOT01000005.1"/>
</dbReference>
<dbReference type="SUPFAM" id="SSF82649">
    <property type="entry name" value="SufE/NifU"/>
    <property type="match status" value="1"/>
</dbReference>
<dbReference type="GO" id="GO:0031071">
    <property type="term" value="F:cysteine desulfurase activity"/>
    <property type="evidence" value="ECO:0007669"/>
    <property type="project" value="UniProtKB-EC"/>
</dbReference>
<gene>
    <name evidence="9" type="ORF">GCM10007852_10810</name>
</gene>
<dbReference type="InterPro" id="IPR015422">
    <property type="entry name" value="PyrdxlP-dep_Trfase_small"/>
</dbReference>
<dbReference type="Pfam" id="PF00266">
    <property type="entry name" value="Aminotran_5"/>
    <property type="match status" value="1"/>
</dbReference>
<dbReference type="GO" id="GO:0006534">
    <property type="term" value="P:cysteine metabolic process"/>
    <property type="evidence" value="ECO:0007669"/>
    <property type="project" value="InterPro"/>
</dbReference>
<evidence type="ECO:0000313" key="9">
    <source>
        <dbReference type="EMBL" id="GLR70173.1"/>
    </source>
</evidence>
<evidence type="ECO:0000259" key="8">
    <source>
        <dbReference type="Pfam" id="PF02657"/>
    </source>
</evidence>
<dbReference type="AlphaFoldDB" id="A0AA37WHK2"/>
<feature type="domain" description="Aminotransferase class V" evidence="7">
    <location>
        <begin position="15"/>
        <end position="405"/>
    </location>
</feature>
<comment type="caution">
    <text evidence="9">The sequence shown here is derived from an EMBL/GenBank/DDBJ whole genome shotgun (WGS) entry which is preliminary data.</text>
</comment>
<dbReference type="EMBL" id="BSOT01000005">
    <property type="protein sequence ID" value="GLR70173.1"/>
    <property type="molecule type" value="Genomic_DNA"/>
</dbReference>
<accession>A0AA37WHK2</accession>
<dbReference type="InterPro" id="IPR020578">
    <property type="entry name" value="Aminotrans_V_PyrdxlP_BS"/>
</dbReference>
<dbReference type="Pfam" id="PF02657">
    <property type="entry name" value="SufE"/>
    <property type="match status" value="1"/>
</dbReference>
<dbReference type="PROSITE" id="PS00595">
    <property type="entry name" value="AA_TRANSFER_CLASS_5"/>
    <property type="match status" value="1"/>
</dbReference>
<dbReference type="GO" id="GO:0030170">
    <property type="term" value="F:pyridoxal phosphate binding"/>
    <property type="evidence" value="ECO:0007669"/>
    <property type="project" value="InterPro"/>
</dbReference>
<dbReference type="InterPro" id="IPR015421">
    <property type="entry name" value="PyrdxlP-dep_Trfase_major"/>
</dbReference>
<name>A0AA37WHK2_9ALTE</name>
<protein>
    <recommendedName>
        <fullName evidence="3">cysteine desulfurase</fullName>
        <ecNumber evidence="3">2.8.1.7</ecNumber>
    </recommendedName>
</protein>
<evidence type="ECO:0000256" key="3">
    <source>
        <dbReference type="ARBA" id="ARBA00012239"/>
    </source>
</evidence>
<comment type="similarity">
    <text evidence="2">Belongs to the class-V pyridoxal-phosphate-dependent aminotransferase family. Csd subfamily.</text>
</comment>
<keyword evidence="5" id="KW-0663">Pyridoxal phosphate</keyword>
<dbReference type="Gene3D" id="3.40.640.10">
    <property type="entry name" value="Type I PLP-dependent aspartate aminotransferase-like (Major domain)"/>
    <property type="match status" value="1"/>
</dbReference>